<evidence type="ECO:0000313" key="2">
    <source>
        <dbReference type="EMBL" id="KAJ1100654.1"/>
    </source>
</evidence>
<dbReference type="EMBL" id="JANPWB010000014">
    <property type="protein sequence ID" value="KAJ1100654.1"/>
    <property type="molecule type" value="Genomic_DNA"/>
</dbReference>
<sequence length="86" mass="9461">MGYRCGCSPSWPVIQALIGYGGRKWVCPMTQRSNVVQTKRKRMPGRTLPVCSGGVVPWAAGMAETERRCGGQRHTGRGPRGGRREM</sequence>
<feature type="compositionally biased region" description="Basic residues" evidence="1">
    <location>
        <begin position="70"/>
        <end position="86"/>
    </location>
</feature>
<keyword evidence="3" id="KW-1185">Reference proteome</keyword>
<dbReference type="AlphaFoldDB" id="A0AAV7MDT1"/>
<dbReference type="Proteomes" id="UP001066276">
    <property type="component" value="Chromosome 10"/>
</dbReference>
<protein>
    <submittedName>
        <fullName evidence="2">Uncharacterized protein</fullName>
    </submittedName>
</protein>
<proteinExistence type="predicted"/>
<evidence type="ECO:0000313" key="3">
    <source>
        <dbReference type="Proteomes" id="UP001066276"/>
    </source>
</evidence>
<gene>
    <name evidence="2" type="ORF">NDU88_005735</name>
</gene>
<evidence type="ECO:0000256" key="1">
    <source>
        <dbReference type="SAM" id="MobiDB-lite"/>
    </source>
</evidence>
<accession>A0AAV7MDT1</accession>
<feature type="region of interest" description="Disordered" evidence="1">
    <location>
        <begin position="66"/>
        <end position="86"/>
    </location>
</feature>
<reference evidence="2" key="1">
    <citation type="journal article" date="2022" name="bioRxiv">
        <title>Sequencing and chromosome-scale assembly of the giantPleurodeles waltlgenome.</title>
        <authorList>
            <person name="Brown T."/>
            <person name="Elewa A."/>
            <person name="Iarovenko S."/>
            <person name="Subramanian E."/>
            <person name="Araus A.J."/>
            <person name="Petzold A."/>
            <person name="Susuki M."/>
            <person name="Suzuki K.-i.T."/>
            <person name="Hayashi T."/>
            <person name="Toyoda A."/>
            <person name="Oliveira C."/>
            <person name="Osipova E."/>
            <person name="Leigh N.D."/>
            <person name="Simon A."/>
            <person name="Yun M.H."/>
        </authorList>
    </citation>
    <scope>NUCLEOTIDE SEQUENCE</scope>
    <source>
        <strain evidence="2">20211129_DDA</strain>
        <tissue evidence="2">Liver</tissue>
    </source>
</reference>
<name>A0AAV7MDT1_PLEWA</name>
<organism evidence="2 3">
    <name type="scientific">Pleurodeles waltl</name>
    <name type="common">Iberian ribbed newt</name>
    <dbReference type="NCBI Taxonomy" id="8319"/>
    <lineage>
        <taxon>Eukaryota</taxon>
        <taxon>Metazoa</taxon>
        <taxon>Chordata</taxon>
        <taxon>Craniata</taxon>
        <taxon>Vertebrata</taxon>
        <taxon>Euteleostomi</taxon>
        <taxon>Amphibia</taxon>
        <taxon>Batrachia</taxon>
        <taxon>Caudata</taxon>
        <taxon>Salamandroidea</taxon>
        <taxon>Salamandridae</taxon>
        <taxon>Pleurodelinae</taxon>
        <taxon>Pleurodeles</taxon>
    </lineage>
</organism>
<comment type="caution">
    <text evidence="2">The sequence shown here is derived from an EMBL/GenBank/DDBJ whole genome shotgun (WGS) entry which is preliminary data.</text>
</comment>